<organism evidence="2 3">
    <name type="scientific">Niveispirillum lacus</name>
    <dbReference type="NCBI Taxonomy" id="1981099"/>
    <lineage>
        <taxon>Bacteria</taxon>
        <taxon>Pseudomonadati</taxon>
        <taxon>Pseudomonadota</taxon>
        <taxon>Alphaproteobacteria</taxon>
        <taxon>Rhodospirillales</taxon>
        <taxon>Azospirillaceae</taxon>
        <taxon>Niveispirillum</taxon>
    </lineage>
</organism>
<sequence length="146" mass="16192">MDMTDVAYDRRALLRLGIGGIAGVLLPLSARAEGGADPVLDDPKLRFINVPPLLLPGRERFAFTRIVLQLVVRRTEKLPIESALVRDYMPRIVGLLTEQLPEDEHLTRTAGPDDLKAVKRYVRDLANNIIGQPVIEDVLIVSFLTG</sequence>
<dbReference type="AlphaFoldDB" id="A0A255YRB8"/>
<evidence type="ECO:0000313" key="2">
    <source>
        <dbReference type="EMBL" id="OYQ31777.1"/>
    </source>
</evidence>
<evidence type="ECO:0008006" key="4">
    <source>
        <dbReference type="Google" id="ProtNLM"/>
    </source>
</evidence>
<evidence type="ECO:0000256" key="1">
    <source>
        <dbReference type="SAM" id="Phobius"/>
    </source>
</evidence>
<reference evidence="2 3" key="1">
    <citation type="submission" date="2017-07" db="EMBL/GenBank/DDBJ databases">
        <title>Niveispirillum cyanobacteriorum sp. nov., isolated from cyanobacterial aggregates in a eutrophic lake.</title>
        <authorList>
            <person name="Cai H."/>
        </authorList>
    </citation>
    <scope>NUCLEOTIDE SEQUENCE [LARGE SCALE GENOMIC DNA]</scope>
    <source>
        <strain evidence="3">TH1-14</strain>
    </source>
</reference>
<comment type="caution">
    <text evidence="2">The sequence shown here is derived from an EMBL/GenBank/DDBJ whole genome shotgun (WGS) entry which is preliminary data.</text>
</comment>
<feature type="transmembrane region" description="Helical" evidence="1">
    <location>
        <begin position="12"/>
        <end position="30"/>
    </location>
</feature>
<keyword evidence="1" id="KW-0812">Transmembrane</keyword>
<keyword evidence="1" id="KW-0472">Membrane</keyword>
<dbReference type="EMBL" id="NOXU01000032">
    <property type="protein sequence ID" value="OYQ31777.1"/>
    <property type="molecule type" value="Genomic_DNA"/>
</dbReference>
<name>A0A255YRB8_9PROT</name>
<dbReference type="Proteomes" id="UP000216998">
    <property type="component" value="Unassembled WGS sequence"/>
</dbReference>
<accession>A0A255YRB8</accession>
<evidence type="ECO:0000313" key="3">
    <source>
        <dbReference type="Proteomes" id="UP000216998"/>
    </source>
</evidence>
<keyword evidence="3" id="KW-1185">Reference proteome</keyword>
<gene>
    <name evidence="2" type="ORF">CHU95_21880</name>
</gene>
<proteinExistence type="predicted"/>
<keyword evidence="1" id="KW-1133">Transmembrane helix</keyword>
<protein>
    <recommendedName>
        <fullName evidence="4">Flagellar protein FliL</fullName>
    </recommendedName>
</protein>